<name>A0A8S5N454_9CAUD</name>
<protein>
    <submittedName>
        <fullName evidence="1">Uncharacterized protein</fullName>
    </submittedName>
</protein>
<dbReference type="EMBL" id="BK015050">
    <property type="protein sequence ID" value="DAD88931.1"/>
    <property type="molecule type" value="Genomic_DNA"/>
</dbReference>
<evidence type="ECO:0000313" key="1">
    <source>
        <dbReference type="EMBL" id="DAD88931.1"/>
    </source>
</evidence>
<reference evidence="1" key="1">
    <citation type="journal article" date="2021" name="Proc. Natl. Acad. Sci. U.S.A.">
        <title>A Catalog of Tens of Thousands of Viruses from Human Metagenomes Reveals Hidden Associations with Chronic Diseases.</title>
        <authorList>
            <person name="Tisza M.J."/>
            <person name="Buck C.B."/>
        </authorList>
    </citation>
    <scope>NUCLEOTIDE SEQUENCE</scope>
    <source>
        <strain evidence="1">CtpiG4</strain>
    </source>
</reference>
<proteinExistence type="predicted"/>
<organism evidence="1">
    <name type="scientific">Myoviridae sp. ctpiG4</name>
    <dbReference type="NCBI Taxonomy" id="2826698"/>
    <lineage>
        <taxon>Viruses</taxon>
        <taxon>Duplodnaviria</taxon>
        <taxon>Heunggongvirae</taxon>
        <taxon>Uroviricota</taxon>
        <taxon>Caudoviricetes</taxon>
    </lineage>
</organism>
<sequence>MTDAEKLAELKKWARSFRSRCTQDVNHWEKLNENKLELKAFGMVQAMDVVMNKIEELDNEKAD</sequence>
<accession>A0A8S5N454</accession>